<dbReference type="EMBL" id="FMZB01000002">
    <property type="protein sequence ID" value="SDC43523.1"/>
    <property type="molecule type" value="Genomic_DNA"/>
</dbReference>
<gene>
    <name evidence="2" type="ORF">SAMN05421663_102413</name>
</gene>
<keyword evidence="3" id="KW-1185">Reference proteome</keyword>
<evidence type="ECO:0000256" key="1">
    <source>
        <dbReference type="SAM" id="Phobius"/>
    </source>
</evidence>
<dbReference type="STRING" id="361279.SAMN05421663_102413"/>
<accession>A0A1G6LJY9</accession>
<evidence type="ECO:0000313" key="3">
    <source>
        <dbReference type="Proteomes" id="UP000198666"/>
    </source>
</evidence>
<dbReference type="Proteomes" id="UP000198666">
    <property type="component" value="Unassembled WGS sequence"/>
</dbReference>
<protein>
    <submittedName>
        <fullName evidence="2">Uncharacterized protein</fullName>
    </submittedName>
</protein>
<sequence length="151" mass="16808">MDYKKTIVFVSGVLFASVVLLLIFQRNENPSEPTSPDLKVHAGEEVITAKRGGYCWNENGKAVCVDAADPAEDLDEDQGLRAVSGGNVELEFDSPPEVIEIEGKSEGGRWEELQMNDLQLKLPEPKDNYIYRISGQWEQGDVTYAFLVKAE</sequence>
<feature type="transmembrane region" description="Helical" evidence="1">
    <location>
        <begin position="6"/>
        <end position="24"/>
    </location>
</feature>
<dbReference type="AlphaFoldDB" id="A0A1G6LJY9"/>
<dbReference type="OrthoDB" id="1797983at2"/>
<dbReference type="RefSeq" id="WP_093726229.1">
    <property type="nucleotide sequence ID" value="NZ_FMZB01000002.1"/>
</dbReference>
<name>A0A1G6LJY9_9BACI</name>
<keyword evidence="1" id="KW-0812">Transmembrane</keyword>
<keyword evidence="1" id="KW-0472">Membrane</keyword>
<reference evidence="3" key="1">
    <citation type="submission" date="2016-10" db="EMBL/GenBank/DDBJ databases">
        <authorList>
            <person name="Varghese N."/>
            <person name="Submissions S."/>
        </authorList>
    </citation>
    <scope>NUCLEOTIDE SEQUENCE [LARGE SCALE GENOMIC DNA]</scope>
    <source>
        <strain evidence="3">DSM 21620</strain>
    </source>
</reference>
<keyword evidence="1" id="KW-1133">Transmembrane helix</keyword>
<organism evidence="2 3">
    <name type="scientific">Terribacillus halophilus</name>
    <dbReference type="NCBI Taxonomy" id="361279"/>
    <lineage>
        <taxon>Bacteria</taxon>
        <taxon>Bacillati</taxon>
        <taxon>Bacillota</taxon>
        <taxon>Bacilli</taxon>
        <taxon>Bacillales</taxon>
        <taxon>Bacillaceae</taxon>
        <taxon>Terribacillus</taxon>
    </lineage>
</organism>
<proteinExistence type="predicted"/>
<evidence type="ECO:0000313" key="2">
    <source>
        <dbReference type="EMBL" id="SDC43523.1"/>
    </source>
</evidence>